<organism evidence="1">
    <name type="scientific">marine sediment metagenome</name>
    <dbReference type="NCBI Taxonomy" id="412755"/>
    <lineage>
        <taxon>unclassified sequences</taxon>
        <taxon>metagenomes</taxon>
        <taxon>ecological metagenomes</taxon>
    </lineage>
</organism>
<accession>A0A0F9FLX4</accession>
<protein>
    <submittedName>
        <fullName evidence="1">Uncharacterized protein</fullName>
    </submittedName>
</protein>
<reference evidence="1" key="1">
    <citation type="journal article" date="2015" name="Nature">
        <title>Complex archaea that bridge the gap between prokaryotes and eukaryotes.</title>
        <authorList>
            <person name="Spang A."/>
            <person name="Saw J.H."/>
            <person name="Jorgensen S.L."/>
            <person name="Zaremba-Niedzwiedzka K."/>
            <person name="Martijn J."/>
            <person name="Lind A.E."/>
            <person name="van Eijk R."/>
            <person name="Schleper C."/>
            <person name="Guy L."/>
            <person name="Ettema T.J."/>
        </authorList>
    </citation>
    <scope>NUCLEOTIDE SEQUENCE</scope>
</reference>
<evidence type="ECO:0000313" key="1">
    <source>
        <dbReference type="EMBL" id="KKL87384.1"/>
    </source>
</evidence>
<dbReference type="EMBL" id="LAZR01020850">
    <property type="protein sequence ID" value="KKL87384.1"/>
    <property type="molecule type" value="Genomic_DNA"/>
</dbReference>
<dbReference type="AlphaFoldDB" id="A0A0F9FLX4"/>
<name>A0A0F9FLX4_9ZZZZ</name>
<gene>
    <name evidence="1" type="ORF">LCGC14_1935230</name>
</gene>
<comment type="caution">
    <text evidence="1">The sequence shown here is derived from an EMBL/GenBank/DDBJ whole genome shotgun (WGS) entry which is preliminary data.</text>
</comment>
<sequence length="79" mass="8716">MTMVTVSFIAQSVFMTTTCIIRRISVLNVIDRGRSGGSAMSGKIKYVCTECGNKQSNDGDCNYSEEQTHTMVLITEEVQ</sequence>
<proteinExistence type="predicted"/>